<dbReference type="AlphaFoldDB" id="A0A8J3J6K4"/>
<dbReference type="Pfam" id="PF01345">
    <property type="entry name" value="DUF11"/>
    <property type="match status" value="1"/>
</dbReference>
<comment type="caution">
    <text evidence="4">The sequence shown here is derived from an EMBL/GenBank/DDBJ whole genome shotgun (WGS) entry which is preliminary data.</text>
</comment>
<dbReference type="RefSeq" id="WP_203655557.1">
    <property type="nucleotide sequence ID" value="NZ_BOMB01000007.1"/>
</dbReference>
<evidence type="ECO:0000256" key="1">
    <source>
        <dbReference type="SAM" id="Phobius"/>
    </source>
</evidence>
<keyword evidence="1" id="KW-1133">Transmembrane helix</keyword>
<evidence type="ECO:0000313" key="4">
    <source>
        <dbReference type="EMBL" id="GID10333.1"/>
    </source>
</evidence>
<keyword evidence="1" id="KW-0472">Membrane</keyword>
<protein>
    <recommendedName>
        <fullName evidence="3">DUF11 domain-containing protein</fullName>
    </recommendedName>
</protein>
<feature type="transmembrane region" description="Helical" evidence="1">
    <location>
        <begin position="320"/>
        <end position="339"/>
    </location>
</feature>
<evidence type="ECO:0000313" key="5">
    <source>
        <dbReference type="Proteomes" id="UP000612808"/>
    </source>
</evidence>
<proteinExistence type="predicted"/>
<feature type="signal peptide" evidence="2">
    <location>
        <begin position="1"/>
        <end position="34"/>
    </location>
</feature>
<accession>A0A8J3J6K4</accession>
<keyword evidence="2" id="KW-0732">Signal</keyword>
<dbReference type="EMBL" id="BOMB01000007">
    <property type="protein sequence ID" value="GID10333.1"/>
    <property type="molecule type" value="Genomic_DNA"/>
</dbReference>
<sequence length="349" mass="35244">MSVHAVRRVGAVAGLGLLASAGIGMVAVATPAVAAPSNDHALHASATTPDAVAPGGSGTFHYAIQNVSGKATDGVLMNVSIPRYVSLPNVTQDKHCKQTGTTKMAVLWSCAFTDQSGKLQPGQTVSADPTYTLAKNTPGPAQDTIGVLVVPLDANGQPTESWKDLSGPNTVKVPIRSTANHYDYKVSAGTAKGAVGDTVTVHASGTNAGPSDFVGGVVDIVAPTGTKLAELPKGCAWKTQGRSVHCEAKDEVVPAGSTQSMDLKFTITDQKIGADGKVSVATTTPGETNKDNNSAPIRITATGGQGGGGGTLPVTGSSTATVAGTGAAVLLAGAALFVVGRRRYRARHR</sequence>
<organism evidence="4 5">
    <name type="scientific">Actinocatenispora rupis</name>
    <dbReference type="NCBI Taxonomy" id="519421"/>
    <lineage>
        <taxon>Bacteria</taxon>
        <taxon>Bacillati</taxon>
        <taxon>Actinomycetota</taxon>
        <taxon>Actinomycetes</taxon>
        <taxon>Micromonosporales</taxon>
        <taxon>Micromonosporaceae</taxon>
        <taxon>Actinocatenispora</taxon>
    </lineage>
</organism>
<gene>
    <name evidence="4" type="ORF">Aru02nite_12220</name>
</gene>
<evidence type="ECO:0000259" key="3">
    <source>
        <dbReference type="Pfam" id="PF01345"/>
    </source>
</evidence>
<evidence type="ECO:0000256" key="2">
    <source>
        <dbReference type="SAM" id="SignalP"/>
    </source>
</evidence>
<dbReference type="InterPro" id="IPR001434">
    <property type="entry name" value="OmcB-like_DUF11"/>
</dbReference>
<dbReference type="Proteomes" id="UP000612808">
    <property type="component" value="Unassembled WGS sequence"/>
</dbReference>
<feature type="chain" id="PRO_5035172638" description="DUF11 domain-containing protein" evidence="2">
    <location>
        <begin position="35"/>
        <end position="349"/>
    </location>
</feature>
<keyword evidence="1" id="KW-0812">Transmembrane</keyword>
<dbReference type="NCBIfam" id="TIGR01167">
    <property type="entry name" value="LPXTG_anchor"/>
    <property type="match status" value="1"/>
</dbReference>
<reference evidence="4" key="1">
    <citation type="submission" date="2021-01" db="EMBL/GenBank/DDBJ databases">
        <title>Whole genome shotgun sequence of Actinocatenispora rupis NBRC 107355.</title>
        <authorList>
            <person name="Komaki H."/>
            <person name="Tamura T."/>
        </authorList>
    </citation>
    <scope>NUCLEOTIDE SEQUENCE</scope>
    <source>
        <strain evidence="4">NBRC 107355</strain>
    </source>
</reference>
<keyword evidence="5" id="KW-1185">Reference proteome</keyword>
<name>A0A8J3J6K4_9ACTN</name>
<feature type="domain" description="DUF11" evidence="3">
    <location>
        <begin position="188"/>
        <end position="296"/>
    </location>
</feature>